<dbReference type="EMBL" id="CAUYUJ010019724">
    <property type="protein sequence ID" value="CAK0893219.1"/>
    <property type="molecule type" value="Genomic_DNA"/>
</dbReference>
<comment type="caution">
    <text evidence="2">The sequence shown here is derived from an EMBL/GenBank/DDBJ whole genome shotgun (WGS) entry which is preliminary data.</text>
</comment>
<evidence type="ECO:0000313" key="2">
    <source>
        <dbReference type="EMBL" id="CAK0893219.1"/>
    </source>
</evidence>
<gene>
    <name evidence="2" type="ORF">PCOR1329_LOCUS72623</name>
</gene>
<feature type="region of interest" description="Disordered" evidence="1">
    <location>
        <begin position="71"/>
        <end position="92"/>
    </location>
</feature>
<organism evidence="2 3">
    <name type="scientific">Prorocentrum cordatum</name>
    <dbReference type="NCBI Taxonomy" id="2364126"/>
    <lineage>
        <taxon>Eukaryota</taxon>
        <taxon>Sar</taxon>
        <taxon>Alveolata</taxon>
        <taxon>Dinophyceae</taxon>
        <taxon>Prorocentrales</taxon>
        <taxon>Prorocentraceae</taxon>
        <taxon>Prorocentrum</taxon>
    </lineage>
</organism>
<protein>
    <submittedName>
        <fullName evidence="2">Uncharacterized protein</fullName>
    </submittedName>
</protein>
<reference evidence="2" key="1">
    <citation type="submission" date="2023-10" db="EMBL/GenBank/DDBJ databases">
        <authorList>
            <person name="Chen Y."/>
            <person name="Shah S."/>
            <person name="Dougan E. K."/>
            <person name="Thang M."/>
            <person name="Chan C."/>
        </authorList>
    </citation>
    <scope>NUCLEOTIDE SEQUENCE [LARGE SCALE GENOMIC DNA]</scope>
</reference>
<keyword evidence="3" id="KW-1185">Reference proteome</keyword>
<evidence type="ECO:0000256" key="1">
    <source>
        <dbReference type="SAM" id="MobiDB-lite"/>
    </source>
</evidence>
<proteinExistence type="predicted"/>
<sequence length="212" mass="22585">MLLCRRSSLCARGAAPELHWELAAALRPRGCIRAFVVVVAATAEKPRKSCPLEGGAEKRCALEGGTRLAASAEAGENTEAQSSDVPGLRRPARLAPPAKDVASWSAVRSARDRWTMRPWICSRGRALRALLGREGNAAARLLFVALGQKMIAGAGPHSNGAAAGSRRPALGVGGLGRGMQMTDGEDECHTRYSDFFNHMIRVVVMPTSSLRD</sequence>
<evidence type="ECO:0000313" key="3">
    <source>
        <dbReference type="Proteomes" id="UP001189429"/>
    </source>
</evidence>
<accession>A0ABN9X1T4</accession>
<dbReference type="Proteomes" id="UP001189429">
    <property type="component" value="Unassembled WGS sequence"/>
</dbReference>
<name>A0ABN9X1T4_9DINO</name>